<dbReference type="CDD" id="cd13127">
    <property type="entry name" value="MATE_tuaB_like"/>
    <property type="match status" value="1"/>
</dbReference>
<evidence type="ECO:0000256" key="7">
    <source>
        <dbReference type="SAM" id="Phobius"/>
    </source>
</evidence>
<dbReference type="Proteomes" id="UP000003741">
    <property type="component" value="Unassembled WGS sequence"/>
</dbReference>
<comment type="caution">
    <text evidence="8">The sequence shown here is derived from an EMBL/GenBank/DDBJ whole genome shotgun (WGS) entry which is preliminary data.</text>
</comment>
<dbReference type="GO" id="GO:0005886">
    <property type="term" value="C:plasma membrane"/>
    <property type="evidence" value="ECO:0007669"/>
    <property type="project" value="UniProtKB-SubCell"/>
</dbReference>
<keyword evidence="6 7" id="KW-0472">Membrane</keyword>
<feature type="transmembrane region" description="Helical" evidence="7">
    <location>
        <begin position="79"/>
        <end position="103"/>
    </location>
</feature>
<evidence type="ECO:0000256" key="1">
    <source>
        <dbReference type="ARBA" id="ARBA00004651"/>
    </source>
</evidence>
<protein>
    <submittedName>
        <fullName evidence="8">Uncharacterized protein</fullName>
    </submittedName>
</protein>
<dbReference type="OrthoDB" id="9770347at2"/>
<feature type="transmembrane region" description="Helical" evidence="7">
    <location>
        <begin position="411"/>
        <end position="431"/>
    </location>
</feature>
<feature type="transmembrane region" description="Helical" evidence="7">
    <location>
        <begin position="171"/>
        <end position="191"/>
    </location>
</feature>
<proteinExistence type="inferred from homology"/>
<evidence type="ECO:0000256" key="5">
    <source>
        <dbReference type="ARBA" id="ARBA00022989"/>
    </source>
</evidence>
<name>I9Q7I8_9BACE</name>
<evidence type="ECO:0000256" key="3">
    <source>
        <dbReference type="ARBA" id="ARBA00022475"/>
    </source>
</evidence>
<keyword evidence="3" id="KW-1003">Cell membrane</keyword>
<keyword evidence="9" id="KW-1185">Reference proteome</keyword>
<sequence length="485" mass="55610">MSLKQQATKSILWSAIERFSTQGMQFVFTIVIARILVPEDYALVAMLGIFMALSQLLIDSGFGNALIQKQNRSQIDYSTVFYFNFAFSAFIYLLLYISAPFIADFYEQPLLQKVLRIYGLNLIIRSLAIVQQTHLTIHLDFKRQALVSLVAVAVSGIVGVVMAYYDMGVWALVWQALSCSICWVAGLWLLSRWFPVWAFSMQSFRGLFSFGSKLMLADALHTFYVNMYSLVIGKVFPASTLGYFNRAYTLGQFPVQNFTNIFFRVIYPVQCRYQNDDAKFRFIFMAYTKLSSFIIFPLMLGMASLASPLISLLLTDKWLPIVPLLQIICLSMLWDPIRRINCSALDAKGRSDYRLYSEIWKKTAAFIILFASIPFGIEVVCWGLLLYALIDVAIIAVYSRKVTDIGLWWQIKAIFPILVLSLVMAFFVYFLTCLIDIRWLQLLAGTCAGVLFYIGAAYLMKWKEIRFLWALLVDRKSFNIEELDL</sequence>
<feature type="transmembrane region" description="Helical" evidence="7">
    <location>
        <begin position="145"/>
        <end position="165"/>
    </location>
</feature>
<evidence type="ECO:0000256" key="2">
    <source>
        <dbReference type="ARBA" id="ARBA00007430"/>
    </source>
</evidence>
<dbReference type="PANTHER" id="PTHR30250:SF10">
    <property type="entry name" value="LIPOPOLYSACCHARIDE BIOSYNTHESIS PROTEIN WZXC"/>
    <property type="match status" value="1"/>
</dbReference>
<evidence type="ECO:0000256" key="6">
    <source>
        <dbReference type="ARBA" id="ARBA00023136"/>
    </source>
</evidence>
<feature type="transmembrane region" description="Helical" evidence="7">
    <location>
        <begin position="115"/>
        <end position="133"/>
    </location>
</feature>
<dbReference type="InterPro" id="IPR050833">
    <property type="entry name" value="Poly_Biosynth_Transport"/>
</dbReference>
<comment type="similarity">
    <text evidence="2">Belongs to the polysaccharide synthase family.</text>
</comment>
<feature type="transmembrane region" description="Helical" evidence="7">
    <location>
        <begin position="359"/>
        <end position="376"/>
    </location>
</feature>
<dbReference type="AlphaFoldDB" id="I9Q7I8"/>
<feature type="transmembrane region" description="Helical" evidence="7">
    <location>
        <begin position="21"/>
        <end position="37"/>
    </location>
</feature>
<keyword evidence="5 7" id="KW-1133">Transmembrane helix</keyword>
<organism evidence="8 9">
    <name type="scientific">Bacteroides cellulosilyticus CL02T12C19</name>
    <dbReference type="NCBI Taxonomy" id="997874"/>
    <lineage>
        <taxon>Bacteria</taxon>
        <taxon>Pseudomonadati</taxon>
        <taxon>Bacteroidota</taxon>
        <taxon>Bacteroidia</taxon>
        <taxon>Bacteroidales</taxon>
        <taxon>Bacteroidaceae</taxon>
        <taxon>Bacteroides</taxon>
    </lineage>
</organism>
<gene>
    <name evidence="8" type="ORF">HMPREF1062_04624</name>
</gene>
<comment type="subcellular location">
    <subcellularLocation>
        <location evidence="1">Cell membrane</location>
        <topology evidence="1">Multi-pass membrane protein</topology>
    </subcellularLocation>
</comment>
<evidence type="ECO:0000256" key="4">
    <source>
        <dbReference type="ARBA" id="ARBA00022692"/>
    </source>
</evidence>
<feature type="transmembrane region" description="Helical" evidence="7">
    <location>
        <begin position="282"/>
        <end position="306"/>
    </location>
</feature>
<dbReference type="PANTHER" id="PTHR30250">
    <property type="entry name" value="PST FAMILY PREDICTED COLANIC ACID TRANSPORTER"/>
    <property type="match status" value="1"/>
</dbReference>
<keyword evidence="4 7" id="KW-0812">Transmembrane</keyword>
<reference evidence="8 9" key="1">
    <citation type="submission" date="2012-02" db="EMBL/GenBank/DDBJ databases">
        <title>The Genome Sequence of Bacteroides cellulosilyticus CL02T12C19.</title>
        <authorList>
            <consortium name="The Broad Institute Genome Sequencing Platform"/>
            <person name="Earl A."/>
            <person name="Ward D."/>
            <person name="Feldgarden M."/>
            <person name="Gevers D."/>
            <person name="Zitomersky N.L."/>
            <person name="Coyne M.J."/>
            <person name="Comstock L.E."/>
            <person name="Young S.K."/>
            <person name="Zeng Q."/>
            <person name="Gargeya S."/>
            <person name="Fitzgerald M."/>
            <person name="Haas B."/>
            <person name="Abouelleil A."/>
            <person name="Alvarado L."/>
            <person name="Arachchi H.M."/>
            <person name="Berlin A."/>
            <person name="Chapman S.B."/>
            <person name="Gearin G."/>
            <person name="Goldberg J."/>
            <person name="Griggs A."/>
            <person name="Gujja S."/>
            <person name="Hansen M."/>
            <person name="Heiman D."/>
            <person name="Howarth C."/>
            <person name="Larimer J."/>
            <person name="Lui A."/>
            <person name="MacDonald P.J.P."/>
            <person name="McCowen C."/>
            <person name="Montmayeur A."/>
            <person name="Murphy C."/>
            <person name="Neiman D."/>
            <person name="Pearson M."/>
            <person name="Priest M."/>
            <person name="Roberts A."/>
            <person name="Saif S."/>
            <person name="Shea T."/>
            <person name="Sisk P."/>
            <person name="Stolte C."/>
            <person name="Sykes S."/>
            <person name="Wortman J."/>
            <person name="Nusbaum C."/>
            <person name="Birren B."/>
        </authorList>
    </citation>
    <scope>NUCLEOTIDE SEQUENCE [LARGE SCALE GENOMIC DNA]</scope>
    <source>
        <strain evidence="8 9">CL02T12C19</strain>
    </source>
</reference>
<dbReference type="RefSeq" id="WP_007218678.1">
    <property type="nucleotide sequence ID" value="NZ_JH724088.1"/>
</dbReference>
<dbReference type="HOGENOM" id="CLU_026911_5_2_10"/>
<feature type="transmembrane region" description="Helical" evidence="7">
    <location>
        <begin position="43"/>
        <end position="67"/>
    </location>
</feature>
<dbReference type="PATRIC" id="fig|997874.3.peg.4728"/>
<evidence type="ECO:0000313" key="9">
    <source>
        <dbReference type="Proteomes" id="UP000003741"/>
    </source>
</evidence>
<dbReference type="EMBL" id="AGXG01000094">
    <property type="protein sequence ID" value="EIY25221.1"/>
    <property type="molecule type" value="Genomic_DNA"/>
</dbReference>
<evidence type="ECO:0000313" key="8">
    <source>
        <dbReference type="EMBL" id="EIY25221.1"/>
    </source>
</evidence>
<accession>I9Q7I8</accession>
<feature type="transmembrane region" description="Helical" evidence="7">
    <location>
        <begin position="437"/>
        <end position="459"/>
    </location>
</feature>
<dbReference type="Pfam" id="PF13440">
    <property type="entry name" value="Polysacc_synt_3"/>
    <property type="match status" value="1"/>
</dbReference>